<evidence type="ECO:0000256" key="12">
    <source>
        <dbReference type="HAMAP-Rule" id="MF_00418"/>
    </source>
</evidence>
<evidence type="ECO:0000256" key="8">
    <source>
        <dbReference type="ARBA" id="ARBA00023154"/>
    </source>
</evidence>
<organism evidence="16 17">
    <name type="scientific">Sneathia vaginalis</name>
    <dbReference type="NCBI Taxonomy" id="187101"/>
    <lineage>
        <taxon>Bacteria</taxon>
        <taxon>Fusobacteriati</taxon>
        <taxon>Fusobacteriota</taxon>
        <taxon>Fusobacteriia</taxon>
        <taxon>Fusobacteriales</taxon>
        <taxon>Leptotrichiaceae</taxon>
        <taxon>Sneathia</taxon>
    </lineage>
</organism>
<dbReference type="Pfam" id="PF00701">
    <property type="entry name" value="DHDPS"/>
    <property type="match status" value="1"/>
</dbReference>
<name>A0A0E3UUF4_9FUSO</name>
<dbReference type="PRINTS" id="PR00146">
    <property type="entry name" value="DHPICSNTHASE"/>
</dbReference>
<keyword evidence="10 12" id="KW-0704">Schiff base</keyword>
<dbReference type="HOGENOM" id="CLU_049343_7_0_0"/>
<keyword evidence="5 12" id="KW-0963">Cytoplasm</keyword>
<comment type="subcellular location">
    <subcellularLocation>
        <location evidence="12">Cytoplasm</location>
    </subcellularLocation>
</comment>
<dbReference type="InterPro" id="IPR020625">
    <property type="entry name" value="Schiff_base-form_aldolases_AS"/>
</dbReference>
<dbReference type="Proteomes" id="UP000033103">
    <property type="component" value="Chromosome"/>
</dbReference>
<feature type="binding site" evidence="12 15">
    <location>
        <position position="203"/>
    </location>
    <ligand>
        <name>pyruvate</name>
        <dbReference type="ChEBI" id="CHEBI:15361"/>
    </ligand>
</feature>
<feature type="active site" description="Schiff-base intermediate with substrate" evidence="12 14">
    <location>
        <position position="161"/>
    </location>
</feature>
<dbReference type="GO" id="GO:0008840">
    <property type="term" value="F:4-hydroxy-tetrahydrodipicolinate synthase activity"/>
    <property type="evidence" value="ECO:0007669"/>
    <property type="project" value="UniProtKB-UniRule"/>
</dbReference>
<evidence type="ECO:0000256" key="2">
    <source>
        <dbReference type="ARBA" id="ARBA00005120"/>
    </source>
</evidence>
<dbReference type="PANTHER" id="PTHR12128:SF66">
    <property type="entry name" value="4-HYDROXY-2-OXOGLUTARATE ALDOLASE, MITOCHONDRIAL"/>
    <property type="match status" value="1"/>
</dbReference>
<dbReference type="RefSeq" id="WP_046328344.1">
    <property type="nucleotide sequence ID" value="NZ_CAUPIC010000001.1"/>
</dbReference>
<dbReference type="GO" id="GO:0005829">
    <property type="term" value="C:cytosol"/>
    <property type="evidence" value="ECO:0007669"/>
    <property type="project" value="TreeGrafter"/>
</dbReference>
<dbReference type="InterPro" id="IPR005263">
    <property type="entry name" value="DapA"/>
</dbReference>
<evidence type="ECO:0000256" key="6">
    <source>
        <dbReference type="ARBA" id="ARBA00022605"/>
    </source>
</evidence>
<comment type="caution">
    <text evidence="12">Was originally thought to be a dihydrodipicolinate synthase (DHDPS), catalyzing the condensation of (S)-aspartate-beta-semialdehyde [(S)-ASA] and pyruvate to dihydrodipicolinate (DHDP). However, it was shown in E.coli that the product of the enzymatic reaction is not dihydrodipicolinate but in fact (4S)-4-hydroxy-2,3,4,5-tetrahydro-(2S)-dipicolinic acid (HTPA), and that the consecutive dehydration reaction leading to DHDP is not spontaneous but catalyzed by DapB.</text>
</comment>
<keyword evidence="8 12" id="KW-0457">Lysine biosynthesis</keyword>
<evidence type="ECO:0000256" key="3">
    <source>
        <dbReference type="ARBA" id="ARBA00007592"/>
    </source>
</evidence>
<dbReference type="InterPro" id="IPR002220">
    <property type="entry name" value="DapA-like"/>
</dbReference>
<feature type="active site" description="Proton donor/acceptor" evidence="12 14">
    <location>
        <position position="133"/>
    </location>
</feature>
<evidence type="ECO:0000313" key="17">
    <source>
        <dbReference type="Proteomes" id="UP000033103"/>
    </source>
</evidence>
<keyword evidence="7 12" id="KW-0220">Diaminopimelate biosynthesis</keyword>
<evidence type="ECO:0000256" key="1">
    <source>
        <dbReference type="ARBA" id="ARBA00003294"/>
    </source>
</evidence>
<dbReference type="UniPathway" id="UPA00034">
    <property type="reaction ID" value="UER00017"/>
</dbReference>
<evidence type="ECO:0000256" key="5">
    <source>
        <dbReference type="ARBA" id="ARBA00022490"/>
    </source>
</evidence>
<dbReference type="EMBL" id="CP011280">
    <property type="protein sequence ID" value="AKC95238.1"/>
    <property type="molecule type" value="Genomic_DNA"/>
</dbReference>
<dbReference type="GO" id="GO:0009089">
    <property type="term" value="P:lysine biosynthetic process via diaminopimelate"/>
    <property type="evidence" value="ECO:0007669"/>
    <property type="project" value="UniProtKB-UniRule"/>
</dbReference>
<evidence type="ECO:0000256" key="9">
    <source>
        <dbReference type="ARBA" id="ARBA00023239"/>
    </source>
</evidence>
<evidence type="ECO:0000256" key="11">
    <source>
        <dbReference type="ARBA" id="ARBA00047836"/>
    </source>
</evidence>
<reference evidence="16 17" key="1">
    <citation type="journal article" date="2012" name="BMC Genomics">
        <title>Genomic sequence analysis and characterization of Sneathia amnii sp. nov.</title>
        <authorList>
            <consortium name="Vaginal Microbiome Consortium (additional members)"/>
            <person name="Harwich M.D.Jr."/>
            <person name="Serrano M.G."/>
            <person name="Fettweis J.M."/>
            <person name="Alves J.M."/>
            <person name="Reimers M.A."/>
            <person name="Buck G.A."/>
            <person name="Jefferson K.K."/>
        </authorList>
    </citation>
    <scope>NUCLEOTIDE SEQUENCE [LARGE SCALE GENOMIC DNA]</scope>
    <source>
        <strain evidence="16 17">SN35</strain>
    </source>
</reference>
<evidence type="ECO:0000256" key="4">
    <source>
        <dbReference type="ARBA" id="ARBA00012086"/>
    </source>
</evidence>
<dbReference type="PROSITE" id="PS00666">
    <property type="entry name" value="DHDPS_2"/>
    <property type="match status" value="1"/>
</dbReference>
<dbReference type="HAMAP" id="MF_00418">
    <property type="entry name" value="DapA"/>
    <property type="match status" value="1"/>
</dbReference>
<evidence type="ECO:0000256" key="10">
    <source>
        <dbReference type="ARBA" id="ARBA00023270"/>
    </source>
</evidence>
<dbReference type="PATRIC" id="fig|1069640.6.peg.276"/>
<dbReference type="PANTHER" id="PTHR12128">
    <property type="entry name" value="DIHYDRODIPICOLINATE SYNTHASE"/>
    <property type="match status" value="1"/>
</dbReference>
<comment type="subunit">
    <text evidence="12">Homotetramer; dimer of dimers.</text>
</comment>
<protein>
    <recommendedName>
        <fullName evidence="4 12">4-hydroxy-tetrahydrodipicolinate synthase</fullName>
        <shortName evidence="12">HTPA synthase</shortName>
        <ecNumber evidence="4 12">4.3.3.7</ecNumber>
    </recommendedName>
</protein>
<dbReference type="AlphaFoldDB" id="A0A0E3UUF4"/>
<evidence type="ECO:0000256" key="14">
    <source>
        <dbReference type="PIRSR" id="PIRSR001365-1"/>
    </source>
</evidence>
<dbReference type="CDD" id="cd00950">
    <property type="entry name" value="DHDPS"/>
    <property type="match status" value="1"/>
</dbReference>
<dbReference type="PIRSF" id="PIRSF001365">
    <property type="entry name" value="DHDPS"/>
    <property type="match status" value="1"/>
</dbReference>
<dbReference type="OrthoDB" id="9782828at2"/>
<dbReference type="EC" id="4.3.3.7" evidence="4 12"/>
<evidence type="ECO:0000256" key="15">
    <source>
        <dbReference type="PIRSR" id="PIRSR001365-2"/>
    </source>
</evidence>
<keyword evidence="6 12" id="KW-0028">Amino-acid biosynthesis</keyword>
<evidence type="ECO:0000256" key="13">
    <source>
        <dbReference type="PIRNR" id="PIRNR001365"/>
    </source>
</evidence>
<accession>A0A0E3UUF4</accession>
<dbReference type="STRING" id="187101.VC03_01445"/>
<keyword evidence="17" id="KW-1185">Reference proteome</keyword>
<dbReference type="SUPFAM" id="SSF51569">
    <property type="entry name" value="Aldolase"/>
    <property type="match status" value="1"/>
</dbReference>
<dbReference type="SMART" id="SM01130">
    <property type="entry name" value="DHDPS"/>
    <property type="match status" value="1"/>
</dbReference>
<dbReference type="GO" id="GO:0019877">
    <property type="term" value="P:diaminopimelate biosynthetic process"/>
    <property type="evidence" value="ECO:0007669"/>
    <property type="project" value="UniProtKB-UniRule"/>
</dbReference>
<comment type="similarity">
    <text evidence="3 12 13">Belongs to the DapA family.</text>
</comment>
<dbReference type="KEGG" id="sns:VC03_01445"/>
<comment type="pathway">
    <text evidence="2 12">Amino-acid biosynthesis; L-lysine biosynthesis via DAP pathway; (S)-tetrahydrodipicolinate from L-aspartate: step 3/4.</text>
</comment>
<evidence type="ECO:0000256" key="7">
    <source>
        <dbReference type="ARBA" id="ARBA00022915"/>
    </source>
</evidence>
<keyword evidence="9 12" id="KW-0456">Lyase</keyword>
<dbReference type="InterPro" id="IPR013785">
    <property type="entry name" value="Aldolase_TIM"/>
</dbReference>
<evidence type="ECO:0000313" key="16">
    <source>
        <dbReference type="EMBL" id="AKC95238.1"/>
    </source>
</evidence>
<dbReference type="Gene3D" id="3.20.20.70">
    <property type="entry name" value="Aldolase class I"/>
    <property type="match status" value="1"/>
</dbReference>
<dbReference type="NCBIfam" id="TIGR00674">
    <property type="entry name" value="dapA"/>
    <property type="match status" value="1"/>
</dbReference>
<sequence>MRLFGAYVALVTPFKDDLSVDYEKLKELVEFQIENKISGIVVCGTTGETPTLTDEEYEKVVGTVVKTVNKRVQVIAGAGSNCTKKAVDLAKKCRELNVDSILVTCPFYNKPTQRGLMRHYEEVAKVGLPVIIYNVPGRTGVNILPETVAELSKIPNIIGIKEASGSIEQMIEIHKLCRPNFNILSGEDHLIMPMSAIGCTGVISVTANILPKRVSEFFTLEGEEKLAMHEYLYDISRNLFIEGNPVTIKEAMDILNLCKNNLRLPLVKASSETREKLIKLFKSKGIL</sequence>
<proteinExistence type="inferred from homology"/>
<feature type="site" description="Part of a proton relay during catalysis" evidence="12">
    <location>
        <position position="108"/>
    </location>
</feature>
<feature type="site" description="Part of a proton relay during catalysis" evidence="12">
    <location>
        <position position="45"/>
    </location>
</feature>
<comment type="function">
    <text evidence="1 12">Catalyzes the condensation of (S)-aspartate-beta-semialdehyde [(S)-ASA] and pyruvate to 4-hydroxy-tetrahydrodipicolinate (HTPA).</text>
</comment>
<gene>
    <name evidence="12" type="primary">dapA</name>
    <name evidence="16" type="ORF">VC03_01445</name>
</gene>
<comment type="catalytic activity">
    <reaction evidence="11 12">
        <text>L-aspartate 4-semialdehyde + pyruvate = (2S,4S)-4-hydroxy-2,3,4,5-tetrahydrodipicolinate + H2O + H(+)</text>
        <dbReference type="Rhea" id="RHEA:34171"/>
        <dbReference type="ChEBI" id="CHEBI:15361"/>
        <dbReference type="ChEBI" id="CHEBI:15377"/>
        <dbReference type="ChEBI" id="CHEBI:15378"/>
        <dbReference type="ChEBI" id="CHEBI:67139"/>
        <dbReference type="ChEBI" id="CHEBI:537519"/>
        <dbReference type="EC" id="4.3.3.7"/>
    </reaction>
</comment>
<feature type="binding site" evidence="12 15">
    <location>
        <position position="46"/>
    </location>
    <ligand>
        <name>pyruvate</name>
        <dbReference type="ChEBI" id="CHEBI:15361"/>
    </ligand>
</feature>